<evidence type="ECO:0000256" key="1">
    <source>
        <dbReference type="ARBA" id="ARBA00023239"/>
    </source>
</evidence>
<dbReference type="RefSeq" id="WP_006691416.1">
    <property type="nucleotide sequence ID" value="NZ_GG694010.1"/>
</dbReference>
<dbReference type="STRING" id="638302.HMPREF0908_0175"/>
<proteinExistence type="predicted"/>
<dbReference type="InterPro" id="IPR032466">
    <property type="entry name" value="Metal_Hydrolase"/>
</dbReference>
<dbReference type="Proteomes" id="UP000005309">
    <property type="component" value="Unassembled WGS sequence"/>
</dbReference>
<evidence type="ECO:0000313" key="3">
    <source>
        <dbReference type="EMBL" id="EEQ49593.1"/>
    </source>
</evidence>
<keyword evidence="1" id="KW-0456">Lyase</keyword>
<dbReference type="HOGENOM" id="CLU_044590_5_0_9"/>
<sequence length="275" mass="31307">MKIIDAHLHFGRGEYFDTVARAAGHENTETALRRDCRAAGIVHGVIMGNLPVEELAPNYPDLFHYCVGIAGDGGQTEMSAARIDRLLPALEQHLRSERCVGIKLYPGYNYFYLYDDMLAPVYELAARYGKPVAVHTGLTATEKALLKYAHPNVMDEAATKFRQVNFVMCHLGEPYFIDSIAVMEKNPNVTADLSGMLEGKIVDFDRFCARKHFYIEQLRGWLAYLNAYDRLMFGTDWPLANFGDYVAFTKLLIPEEHWDAVFYENAVRIYHLHLT</sequence>
<organism evidence="3 4">
    <name type="scientific">Selenomonas flueggei ATCC 43531</name>
    <dbReference type="NCBI Taxonomy" id="638302"/>
    <lineage>
        <taxon>Bacteria</taxon>
        <taxon>Bacillati</taxon>
        <taxon>Bacillota</taxon>
        <taxon>Negativicutes</taxon>
        <taxon>Selenomonadales</taxon>
        <taxon>Selenomonadaceae</taxon>
        <taxon>Selenomonas</taxon>
    </lineage>
</organism>
<accession>C4V0R4</accession>
<keyword evidence="4" id="KW-1185">Reference proteome</keyword>
<dbReference type="GO" id="GO:0016831">
    <property type="term" value="F:carboxy-lyase activity"/>
    <property type="evidence" value="ECO:0007669"/>
    <property type="project" value="InterPro"/>
</dbReference>
<protein>
    <submittedName>
        <fullName evidence="3">Amidohydrolase family protein</fullName>
    </submittedName>
</protein>
<dbReference type="SUPFAM" id="SSF51556">
    <property type="entry name" value="Metallo-dependent hydrolases"/>
    <property type="match status" value="1"/>
</dbReference>
<dbReference type="AlphaFoldDB" id="C4V0R4"/>
<keyword evidence="3" id="KW-0378">Hydrolase</keyword>
<dbReference type="PANTHER" id="PTHR21240">
    <property type="entry name" value="2-AMINO-3-CARBOXYLMUCONATE-6-SEMIALDEHYDE DECARBOXYLASE"/>
    <property type="match status" value="1"/>
</dbReference>
<dbReference type="GO" id="GO:0019748">
    <property type="term" value="P:secondary metabolic process"/>
    <property type="evidence" value="ECO:0007669"/>
    <property type="project" value="TreeGrafter"/>
</dbReference>
<dbReference type="CDD" id="cd01292">
    <property type="entry name" value="metallo-dependent_hydrolases"/>
    <property type="match status" value="1"/>
</dbReference>
<dbReference type="eggNOG" id="COG2159">
    <property type="taxonomic scope" value="Bacteria"/>
</dbReference>
<evidence type="ECO:0000313" key="4">
    <source>
        <dbReference type="Proteomes" id="UP000005309"/>
    </source>
</evidence>
<feature type="domain" description="Amidohydrolase-related" evidence="2">
    <location>
        <begin position="4"/>
        <end position="272"/>
    </location>
</feature>
<name>C4V0R4_9FIRM</name>
<comment type="caution">
    <text evidence="3">The sequence shown here is derived from an EMBL/GenBank/DDBJ whole genome shotgun (WGS) entry which is preliminary data.</text>
</comment>
<reference evidence="3 4" key="1">
    <citation type="submission" date="2009-04" db="EMBL/GenBank/DDBJ databases">
        <authorList>
            <person name="Qin X."/>
            <person name="Bachman B."/>
            <person name="Battles P."/>
            <person name="Bell A."/>
            <person name="Bess C."/>
            <person name="Bickham C."/>
            <person name="Chaboub L."/>
            <person name="Chen D."/>
            <person name="Coyle M."/>
            <person name="Deiros D.R."/>
            <person name="Dinh H."/>
            <person name="Forbes L."/>
            <person name="Fowler G."/>
            <person name="Francisco L."/>
            <person name="Fu Q."/>
            <person name="Gubbala S."/>
            <person name="Hale W."/>
            <person name="Han Y."/>
            <person name="Hemphill L."/>
            <person name="Highlander S.K."/>
            <person name="Hirani K."/>
            <person name="Hogues M."/>
            <person name="Jackson L."/>
            <person name="Jakkamsetti A."/>
            <person name="Javaid M."/>
            <person name="Jiang H."/>
            <person name="Korchina V."/>
            <person name="Kovar C."/>
            <person name="Lara F."/>
            <person name="Lee S."/>
            <person name="Mata R."/>
            <person name="Mathew T."/>
            <person name="Moen C."/>
            <person name="Morales K."/>
            <person name="Munidasa M."/>
            <person name="Nazareth L."/>
            <person name="Ngo R."/>
            <person name="Nguyen L."/>
            <person name="Okwuonu G."/>
            <person name="Ongeri F."/>
            <person name="Patil S."/>
            <person name="Petrosino J."/>
            <person name="Pham C."/>
            <person name="Pham P."/>
            <person name="Pu L.-L."/>
            <person name="Puazo M."/>
            <person name="Raj R."/>
            <person name="Reid J."/>
            <person name="Rouhana J."/>
            <person name="Saada N."/>
            <person name="Shang Y."/>
            <person name="Simmons D."/>
            <person name="Thornton R."/>
            <person name="Warren J."/>
            <person name="Weissenberger G."/>
            <person name="Zhang J."/>
            <person name="Zhang L."/>
            <person name="Zhou C."/>
            <person name="Zhu D."/>
            <person name="Muzny D."/>
            <person name="Worley K."/>
            <person name="Gibbs R."/>
        </authorList>
    </citation>
    <scope>NUCLEOTIDE SEQUENCE [LARGE SCALE GENOMIC DNA]</scope>
    <source>
        <strain evidence="3 4">ATCC 43531</strain>
    </source>
</reference>
<dbReference type="OrthoDB" id="9771932at2"/>
<dbReference type="PANTHER" id="PTHR21240:SF28">
    <property type="entry name" value="ISO-OROTATE DECARBOXYLASE (EUROFUNG)"/>
    <property type="match status" value="1"/>
</dbReference>
<gene>
    <name evidence="3" type="ORF">HMPREF0908_0175</name>
</gene>
<dbReference type="GO" id="GO:0016787">
    <property type="term" value="F:hydrolase activity"/>
    <property type="evidence" value="ECO:0007669"/>
    <property type="project" value="UniProtKB-KW"/>
</dbReference>
<dbReference type="EMBL" id="ACLA01000002">
    <property type="protein sequence ID" value="EEQ49593.1"/>
    <property type="molecule type" value="Genomic_DNA"/>
</dbReference>
<dbReference type="InterPro" id="IPR032465">
    <property type="entry name" value="ACMSD"/>
</dbReference>
<dbReference type="GO" id="GO:0005737">
    <property type="term" value="C:cytoplasm"/>
    <property type="evidence" value="ECO:0007669"/>
    <property type="project" value="TreeGrafter"/>
</dbReference>
<evidence type="ECO:0000259" key="2">
    <source>
        <dbReference type="Pfam" id="PF04909"/>
    </source>
</evidence>
<dbReference type="Gene3D" id="3.20.20.140">
    <property type="entry name" value="Metal-dependent hydrolases"/>
    <property type="match status" value="1"/>
</dbReference>
<dbReference type="Pfam" id="PF04909">
    <property type="entry name" value="Amidohydro_2"/>
    <property type="match status" value="1"/>
</dbReference>
<dbReference type="InterPro" id="IPR006680">
    <property type="entry name" value="Amidohydro-rel"/>
</dbReference>